<dbReference type="CDD" id="cd03293">
    <property type="entry name" value="ABC_NrtD_SsuB_transporters"/>
    <property type="match status" value="1"/>
</dbReference>
<evidence type="ECO:0000313" key="6">
    <source>
        <dbReference type="EMBL" id="QIB34688.1"/>
    </source>
</evidence>
<dbReference type="InterPro" id="IPR017871">
    <property type="entry name" value="ABC_transporter-like_CS"/>
</dbReference>
<dbReference type="PROSITE" id="PS50893">
    <property type="entry name" value="ABC_TRANSPORTER_2"/>
    <property type="match status" value="1"/>
</dbReference>
<dbReference type="AlphaFoldDB" id="A0A6P1YMU6"/>
<protein>
    <submittedName>
        <fullName evidence="6">ABC transporter ATP-binding protein</fullName>
    </submittedName>
</protein>
<reference evidence="6 7" key="1">
    <citation type="submission" date="2020-02" db="EMBL/GenBank/DDBJ databases">
        <authorList>
            <person name="Li G."/>
        </authorList>
    </citation>
    <scope>NUCLEOTIDE SEQUENCE [LARGE SCALE GENOMIC DNA]</scope>
    <source>
        <strain evidence="6 7">DSM 102029</strain>
    </source>
</reference>
<evidence type="ECO:0000259" key="5">
    <source>
        <dbReference type="PROSITE" id="PS50893"/>
    </source>
</evidence>
<feature type="domain" description="ABC transporter" evidence="5">
    <location>
        <begin position="4"/>
        <end position="240"/>
    </location>
</feature>
<evidence type="ECO:0000256" key="2">
    <source>
        <dbReference type="ARBA" id="ARBA00022448"/>
    </source>
</evidence>
<keyword evidence="7" id="KW-1185">Reference proteome</keyword>
<evidence type="ECO:0000313" key="7">
    <source>
        <dbReference type="Proteomes" id="UP000464751"/>
    </source>
</evidence>
<dbReference type="KEGG" id="apra:G3A50_13945"/>
<dbReference type="InterPro" id="IPR003593">
    <property type="entry name" value="AAA+_ATPase"/>
</dbReference>
<dbReference type="PANTHER" id="PTHR42788:SF13">
    <property type="entry name" value="ALIPHATIC SULFONATES IMPORT ATP-BINDING PROTEIN SSUB"/>
    <property type="match status" value="1"/>
</dbReference>
<accession>A0A6P1YMU6</accession>
<dbReference type="RefSeq" id="WP_163075831.1">
    <property type="nucleotide sequence ID" value="NZ_CP048630.1"/>
</dbReference>
<dbReference type="PANTHER" id="PTHR42788">
    <property type="entry name" value="TAURINE IMPORT ATP-BINDING PROTEIN-RELATED"/>
    <property type="match status" value="1"/>
</dbReference>
<dbReference type="SUPFAM" id="SSF52540">
    <property type="entry name" value="P-loop containing nucleoside triphosphate hydrolases"/>
    <property type="match status" value="1"/>
</dbReference>
<comment type="similarity">
    <text evidence="1">Belongs to the ABC transporter superfamily.</text>
</comment>
<evidence type="ECO:0000256" key="3">
    <source>
        <dbReference type="ARBA" id="ARBA00022741"/>
    </source>
</evidence>
<proteinExistence type="inferred from homology"/>
<keyword evidence="2" id="KW-0813">Transport</keyword>
<dbReference type="GO" id="GO:0005524">
    <property type="term" value="F:ATP binding"/>
    <property type="evidence" value="ECO:0007669"/>
    <property type="project" value="UniProtKB-KW"/>
</dbReference>
<sequence>MGELCIENLQKTYSVKDGWNRTKELSVFRDISFTVRDGEFVSVIGTSGCGKSTLLSIAGGLAQPSGGRILVDGRAISGPGLDRGIVFQEFALFPWLTVLGNVAFGLRSKGLPRRQREEIAARYVKLVGLSGFEHYHPNRLSGGMRQRVALARALAIEPAALLMDEPFGALDAQTREAMQNALSDIWAKTRNTILFITHDIREAIYLSDRVMVLAGRPASVTFELEVNLPRPRSRFDPLFQTFESQLEAAIGHKPMMAAE</sequence>
<keyword evidence="4 6" id="KW-0067">ATP-binding</keyword>
<organism evidence="6 7">
    <name type="scientific">Ancylobacter pratisalsi</name>
    <dbReference type="NCBI Taxonomy" id="1745854"/>
    <lineage>
        <taxon>Bacteria</taxon>
        <taxon>Pseudomonadati</taxon>
        <taxon>Pseudomonadota</taxon>
        <taxon>Alphaproteobacteria</taxon>
        <taxon>Hyphomicrobiales</taxon>
        <taxon>Xanthobacteraceae</taxon>
        <taxon>Ancylobacter</taxon>
    </lineage>
</organism>
<dbReference type="PROSITE" id="PS00211">
    <property type="entry name" value="ABC_TRANSPORTER_1"/>
    <property type="match status" value="1"/>
</dbReference>
<dbReference type="Proteomes" id="UP000464751">
    <property type="component" value="Chromosome"/>
</dbReference>
<gene>
    <name evidence="6" type="ORF">G3A50_13945</name>
</gene>
<dbReference type="InterPro" id="IPR050166">
    <property type="entry name" value="ABC_transporter_ATP-bind"/>
</dbReference>
<name>A0A6P1YMU6_9HYPH</name>
<dbReference type="EMBL" id="CP048630">
    <property type="protein sequence ID" value="QIB34688.1"/>
    <property type="molecule type" value="Genomic_DNA"/>
</dbReference>
<dbReference type="Pfam" id="PF00005">
    <property type="entry name" value="ABC_tran"/>
    <property type="match status" value="1"/>
</dbReference>
<evidence type="ECO:0000256" key="4">
    <source>
        <dbReference type="ARBA" id="ARBA00022840"/>
    </source>
</evidence>
<evidence type="ECO:0000256" key="1">
    <source>
        <dbReference type="ARBA" id="ARBA00005417"/>
    </source>
</evidence>
<dbReference type="InterPro" id="IPR003439">
    <property type="entry name" value="ABC_transporter-like_ATP-bd"/>
</dbReference>
<keyword evidence="3" id="KW-0547">Nucleotide-binding</keyword>
<dbReference type="Gene3D" id="3.40.50.300">
    <property type="entry name" value="P-loop containing nucleotide triphosphate hydrolases"/>
    <property type="match status" value="1"/>
</dbReference>
<dbReference type="InterPro" id="IPR027417">
    <property type="entry name" value="P-loop_NTPase"/>
</dbReference>
<dbReference type="SMART" id="SM00382">
    <property type="entry name" value="AAA"/>
    <property type="match status" value="1"/>
</dbReference>
<dbReference type="GO" id="GO:0016887">
    <property type="term" value="F:ATP hydrolysis activity"/>
    <property type="evidence" value="ECO:0007669"/>
    <property type="project" value="InterPro"/>
</dbReference>